<sequence>MFGRPKDPARSASESSTLGTASMQPTELFPPVTTLGQAPSASITPLGRKRKADDMDNNDDGGWQDHTLPNKTSLPPTTPLNLSSAYNPSVFFSVIGREPTPTNPSNTTSDPRQLSLPSAVQATPGQLLVANFRAAQFRFYDRSSKVESSVKKVDQPQKTDIMLLCTSWFVKEGSSETDERQLRFIVSQEDFEKEEQQAAFATGELSTLACEISRGNARLVQSNPTDSTTGHLPWIKVFPELEGDEAGAVVLFDKLAECWAQDKRHTLMLLY</sequence>
<evidence type="ECO:0000313" key="2">
    <source>
        <dbReference type="Proteomes" id="UP001234202"/>
    </source>
</evidence>
<protein>
    <submittedName>
        <fullName evidence="1">Uncharacterized protein</fullName>
    </submittedName>
</protein>
<name>A0ACC2XRL0_9TREE</name>
<comment type="caution">
    <text evidence="1">The sequence shown here is derived from an EMBL/GenBank/DDBJ whole genome shotgun (WGS) entry which is preliminary data.</text>
</comment>
<gene>
    <name evidence="1" type="ORF">QFC24_002256</name>
</gene>
<accession>A0ACC2XRL0</accession>
<proteinExistence type="predicted"/>
<reference evidence="1" key="1">
    <citation type="submission" date="2023-04" db="EMBL/GenBank/DDBJ databases">
        <title>Draft Genome sequencing of Naganishia species isolated from polar environments using Oxford Nanopore Technology.</title>
        <authorList>
            <person name="Leo P."/>
            <person name="Venkateswaran K."/>
        </authorList>
    </citation>
    <scope>NUCLEOTIDE SEQUENCE</scope>
    <source>
        <strain evidence="1">DBVPG 5303</strain>
    </source>
</reference>
<evidence type="ECO:0000313" key="1">
    <source>
        <dbReference type="EMBL" id="KAJ9125984.1"/>
    </source>
</evidence>
<organism evidence="1 2">
    <name type="scientific">Naganishia onofrii</name>
    <dbReference type="NCBI Taxonomy" id="1851511"/>
    <lineage>
        <taxon>Eukaryota</taxon>
        <taxon>Fungi</taxon>
        <taxon>Dikarya</taxon>
        <taxon>Basidiomycota</taxon>
        <taxon>Agaricomycotina</taxon>
        <taxon>Tremellomycetes</taxon>
        <taxon>Filobasidiales</taxon>
        <taxon>Filobasidiaceae</taxon>
        <taxon>Naganishia</taxon>
    </lineage>
</organism>
<dbReference type="EMBL" id="JASBWV010000006">
    <property type="protein sequence ID" value="KAJ9125984.1"/>
    <property type="molecule type" value="Genomic_DNA"/>
</dbReference>
<keyword evidence="2" id="KW-1185">Reference proteome</keyword>
<dbReference type="Proteomes" id="UP001234202">
    <property type="component" value="Unassembled WGS sequence"/>
</dbReference>